<proteinExistence type="predicted"/>
<dbReference type="EMBL" id="CAJVRL010000038">
    <property type="protein sequence ID" value="CAG8950581.1"/>
    <property type="molecule type" value="Genomic_DNA"/>
</dbReference>
<dbReference type="OrthoDB" id="8062037at2759"/>
<comment type="caution">
    <text evidence="1">The sequence shown here is derived from an EMBL/GenBank/DDBJ whole genome shotgun (WGS) entry which is preliminary data.</text>
</comment>
<dbReference type="SUPFAM" id="SSF57850">
    <property type="entry name" value="RING/U-box"/>
    <property type="match status" value="1"/>
</dbReference>
<evidence type="ECO:0000313" key="2">
    <source>
        <dbReference type="Proteomes" id="UP000696280"/>
    </source>
</evidence>
<organism evidence="1 2">
    <name type="scientific">Hymenoscyphus fraxineus</name>
    <dbReference type="NCBI Taxonomy" id="746836"/>
    <lineage>
        <taxon>Eukaryota</taxon>
        <taxon>Fungi</taxon>
        <taxon>Dikarya</taxon>
        <taxon>Ascomycota</taxon>
        <taxon>Pezizomycotina</taxon>
        <taxon>Leotiomycetes</taxon>
        <taxon>Helotiales</taxon>
        <taxon>Helotiaceae</taxon>
        <taxon>Hymenoscyphus</taxon>
    </lineage>
</organism>
<dbReference type="Proteomes" id="UP000696280">
    <property type="component" value="Unassembled WGS sequence"/>
</dbReference>
<gene>
    <name evidence="1" type="ORF">HYFRA_00002790</name>
</gene>
<evidence type="ECO:0000313" key="1">
    <source>
        <dbReference type="EMBL" id="CAG8950581.1"/>
    </source>
</evidence>
<sequence length="248" mass="27817">MCQFEVTRFHFKCGHICHYTFPSPNPDCHETQHQKYFQYENRCLGCLGGGTGTVKETITCGAHTDLVEAKFTMMKNPANFPLPELCQRRSNFLAEINVLITLKCKMDFQSLVVVEEMKGVHPKERLFFISEDARSCFPPFFKKVPVPAYLSPAYLSPAMRHRSCAACKNPRQTSAVSAELCRHAGDTLHSLPCDCGAVFSLGCLETHFSTGSNACPACDWEFRLVRDSDIPLMTEEDVLSEALQATVF</sequence>
<dbReference type="AlphaFoldDB" id="A0A9N9KP72"/>
<reference evidence="1" key="1">
    <citation type="submission" date="2021-07" db="EMBL/GenBank/DDBJ databases">
        <authorList>
            <person name="Durling M."/>
        </authorList>
    </citation>
    <scope>NUCLEOTIDE SEQUENCE</scope>
</reference>
<protein>
    <submittedName>
        <fullName evidence="1">Uncharacterized protein</fullName>
    </submittedName>
</protein>
<keyword evidence="2" id="KW-1185">Reference proteome</keyword>
<name>A0A9N9KP72_9HELO</name>
<accession>A0A9N9KP72</accession>